<dbReference type="RefSeq" id="WP_110797159.1">
    <property type="nucleotide sequence ID" value="NZ_KZ826492.1"/>
</dbReference>
<dbReference type="InterPro" id="IPR036844">
    <property type="entry name" value="Hint_dom_sf"/>
</dbReference>
<protein>
    <submittedName>
        <fullName evidence="2">Hemolysin-type calcium-binding region</fullName>
    </submittedName>
</protein>
<evidence type="ECO:0000259" key="1">
    <source>
        <dbReference type="Pfam" id="PF13403"/>
    </source>
</evidence>
<name>A0A2V4NK06_9RHOB</name>
<sequence>MATIHDLIEVTEISQYTTYSKENGNLLDVIDNVSSSDLNDGEFDTGDDLTIDGVSYNIDSIYEPNSNGSFSLGDGSSKSFAWGLEANLDVVFLTVSNGGDVRHFIIPNDSYGSMNVEAIHTGSLSHVGFNDAAVISTGNNSVGVVCFTRGTLIEVAQGRQVPIETLTCKDRVMTADHGMQQIKWIGATVVEAETLAKYPNLCPIRVAKGALGAGMPQTDLYLSPQHRVLVRSKVAERMFGEQEVLVAIKHLTALDGIEVVKNAGRTEYFHILLEGHEILVASGAPCESLYLGVQALRSVGAQGRHEILHLFPEIVKWADGGAPSRQIALGARGRRLAERHQQNHLCLVDRISITDPALAS</sequence>
<keyword evidence="3" id="KW-1185">Reference proteome</keyword>
<gene>
    <name evidence="2" type="ORF">DI396_15240</name>
</gene>
<proteinExistence type="predicted"/>
<dbReference type="Proteomes" id="UP000248012">
    <property type="component" value="Unassembled WGS sequence"/>
</dbReference>
<comment type="caution">
    <text evidence="2">The sequence shown here is derived from an EMBL/GenBank/DDBJ whole genome shotgun (WGS) entry which is preliminary data.</text>
</comment>
<organism evidence="2 3">
    <name type="scientific">Litorivita pollutaquae</name>
    <dbReference type="NCBI Taxonomy" id="2200892"/>
    <lineage>
        <taxon>Bacteria</taxon>
        <taxon>Pseudomonadati</taxon>
        <taxon>Pseudomonadota</taxon>
        <taxon>Alphaproteobacteria</taxon>
        <taxon>Rhodobacterales</taxon>
        <taxon>Paracoccaceae</taxon>
        <taxon>Litorivita</taxon>
    </lineage>
</organism>
<reference evidence="2 3" key="1">
    <citation type="submission" date="2018-05" db="EMBL/GenBank/DDBJ databases">
        <title>Oceanovita maritima gen. nov., sp. nov., a marine bacterium in the family Rhodobacteraceae isolated from surface seawater of Lundu port Xiamen, China.</title>
        <authorList>
            <person name="Hetharua B.H."/>
            <person name="Min D."/>
            <person name="Liao H."/>
            <person name="Tian Y."/>
        </authorList>
    </citation>
    <scope>NUCLEOTIDE SEQUENCE [LARGE SCALE GENOMIC DNA]</scope>
    <source>
        <strain evidence="2 3">FSX-11</strain>
    </source>
</reference>
<dbReference type="Pfam" id="PF13403">
    <property type="entry name" value="Hint_2"/>
    <property type="match status" value="1"/>
</dbReference>
<evidence type="ECO:0000313" key="2">
    <source>
        <dbReference type="EMBL" id="PYC46487.1"/>
    </source>
</evidence>
<feature type="domain" description="Hedgehog/Intein (Hint)" evidence="1">
    <location>
        <begin position="145"/>
        <end position="292"/>
    </location>
</feature>
<dbReference type="Gene3D" id="2.170.16.10">
    <property type="entry name" value="Hedgehog/Intein (Hint) domain"/>
    <property type="match status" value="1"/>
</dbReference>
<dbReference type="InterPro" id="IPR028992">
    <property type="entry name" value="Hedgehog/Intein_dom"/>
</dbReference>
<dbReference type="OrthoDB" id="7742354at2"/>
<dbReference type="EMBL" id="QFVT01000013">
    <property type="protein sequence ID" value="PYC46487.1"/>
    <property type="molecule type" value="Genomic_DNA"/>
</dbReference>
<dbReference type="SUPFAM" id="SSF51294">
    <property type="entry name" value="Hedgehog/intein (Hint) domain"/>
    <property type="match status" value="1"/>
</dbReference>
<accession>A0A2V4NK06</accession>
<evidence type="ECO:0000313" key="3">
    <source>
        <dbReference type="Proteomes" id="UP000248012"/>
    </source>
</evidence>
<dbReference type="AlphaFoldDB" id="A0A2V4NK06"/>